<gene>
    <name evidence="1" type="ORF">Ae201684_001020</name>
</gene>
<dbReference type="AlphaFoldDB" id="A0A6G0XVJ6"/>
<dbReference type="Proteomes" id="UP000481153">
    <property type="component" value="Unassembled WGS sequence"/>
</dbReference>
<comment type="caution">
    <text evidence="1">The sequence shown here is derived from an EMBL/GenBank/DDBJ whole genome shotgun (WGS) entry which is preliminary data.</text>
</comment>
<name>A0A6G0XVJ6_9STRA</name>
<accession>A0A6G0XVJ6</accession>
<keyword evidence="2" id="KW-1185">Reference proteome</keyword>
<reference evidence="1 2" key="1">
    <citation type="submission" date="2019-07" db="EMBL/GenBank/DDBJ databases">
        <title>Genomics analysis of Aphanomyces spp. identifies a new class of oomycete effector associated with host adaptation.</title>
        <authorList>
            <person name="Gaulin E."/>
        </authorList>
    </citation>
    <scope>NUCLEOTIDE SEQUENCE [LARGE SCALE GENOMIC DNA]</scope>
    <source>
        <strain evidence="1 2">ATCC 201684</strain>
    </source>
</reference>
<organism evidence="1 2">
    <name type="scientific">Aphanomyces euteiches</name>
    <dbReference type="NCBI Taxonomy" id="100861"/>
    <lineage>
        <taxon>Eukaryota</taxon>
        <taxon>Sar</taxon>
        <taxon>Stramenopiles</taxon>
        <taxon>Oomycota</taxon>
        <taxon>Saprolegniomycetes</taxon>
        <taxon>Saprolegniales</taxon>
        <taxon>Verrucalvaceae</taxon>
        <taxon>Aphanomyces</taxon>
    </lineage>
</organism>
<dbReference type="EMBL" id="VJMJ01000009">
    <property type="protein sequence ID" value="KAF0744546.1"/>
    <property type="molecule type" value="Genomic_DNA"/>
</dbReference>
<evidence type="ECO:0000313" key="1">
    <source>
        <dbReference type="EMBL" id="KAF0744546.1"/>
    </source>
</evidence>
<protein>
    <submittedName>
        <fullName evidence="1">Uncharacterized protein</fullName>
    </submittedName>
</protein>
<sequence length="238" mass="26238">MIPNSNQHIWVYQFGTHECHEVDSSSLIPWKGDMHFSFAHAQLSLATVSAECLATFGCAIREAEDFINVFIALQKGQSKTENSFLNPRSSQTFCRPDSGPSCTNNTNMAKNKLSKASRTTSLQGTERVDQSFVTLETSRQHLAGRNDLSNRIYEYISELEYVKSNALNKASKESLQHFCLTTYSFLGGFGEVVKRSDTSPRVFASTHHAIIVGVVSLVLGTALGECNTPTTNEMGPES</sequence>
<proteinExistence type="predicted"/>
<evidence type="ECO:0000313" key="2">
    <source>
        <dbReference type="Proteomes" id="UP000481153"/>
    </source>
</evidence>